<gene>
    <name evidence="3" type="ORF">Goari_022473</name>
</gene>
<accession>A0A7J8YQR0</accession>
<organism evidence="3 4">
    <name type="scientific">Gossypium aridum</name>
    <name type="common">American cotton</name>
    <name type="synonym">Erioxylum aridum</name>
    <dbReference type="NCBI Taxonomy" id="34290"/>
    <lineage>
        <taxon>Eukaryota</taxon>
        <taxon>Viridiplantae</taxon>
        <taxon>Streptophyta</taxon>
        <taxon>Embryophyta</taxon>
        <taxon>Tracheophyta</taxon>
        <taxon>Spermatophyta</taxon>
        <taxon>Magnoliopsida</taxon>
        <taxon>eudicotyledons</taxon>
        <taxon>Gunneridae</taxon>
        <taxon>Pentapetalae</taxon>
        <taxon>rosids</taxon>
        <taxon>malvids</taxon>
        <taxon>Malvales</taxon>
        <taxon>Malvaceae</taxon>
        <taxon>Malvoideae</taxon>
        <taxon>Gossypium</taxon>
    </lineage>
</organism>
<dbReference type="EMBL" id="JABFAA010341070">
    <property type="protein sequence ID" value="MBA0701855.1"/>
    <property type="molecule type" value="Genomic_DNA"/>
</dbReference>
<sequence length="186" mass="20410">RKNPNNGLTTKKENSCHSVYKWQSCNENKHTNYHSRNNNSVCCFEYWEKLNIQSRILAEKQIMVTIKSPLPLILCCYLLVSFVFFPHGALSRQLQGEGGGNKGSKADVKRSKSQSASSWGGQDSHPPPSSQVTRTSSSSSQSTVVQSSSQNSNSPTGPGWNCQTTTTSNGYTRSCSKSTYQSSTSP</sequence>
<evidence type="ECO:0000313" key="3">
    <source>
        <dbReference type="EMBL" id="MBA0701855.1"/>
    </source>
</evidence>
<name>A0A7J8YQR0_GOSAI</name>
<dbReference type="AlphaFoldDB" id="A0A7J8YQR0"/>
<feature type="region of interest" description="Disordered" evidence="1">
    <location>
        <begin position="93"/>
        <end position="186"/>
    </location>
</feature>
<keyword evidence="2" id="KW-0472">Membrane</keyword>
<keyword evidence="2" id="KW-0812">Transmembrane</keyword>
<comment type="caution">
    <text evidence="3">The sequence shown here is derived from an EMBL/GenBank/DDBJ whole genome shotgun (WGS) entry which is preliminary data.</text>
</comment>
<proteinExistence type="predicted"/>
<reference evidence="3 4" key="1">
    <citation type="journal article" date="2019" name="Genome Biol. Evol.">
        <title>Insights into the evolution of the New World diploid cottons (Gossypium, subgenus Houzingenia) based on genome sequencing.</title>
        <authorList>
            <person name="Grover C.E."/>
            <person name="Arick M.A. 2nd"/>
            <person name="Thrash A."/>
            <person name="Conover J.L."/>
            <person name="Sanders W.S."/>
            <person name="Peterson D.G."/>
            <person name="Frelichowski J.E."/>
            <person name="Scheffler J.A."/>
            <person name="Scheffler B.E."/>
            <person name="Wendel J.F."/>
        </authorList>
    </citation>
    <scope>NUCLEOTIDE SEQUENCE [LARGE SCALE GENOMIC DNA]</scope>
    <source>
        <strain evidence="3">185</strain>
        <tissue evidence="3">Leaf</tissue>
    </source>
</reference>
<feature type="compositionally biased region" description="Low complexity" evidence="1">
    <location>
        <begin position="172"/>
        <end position="186"/>
    </location>
</feature>
<evidence type="ECO:0000256" key="2">
    <source>
        <dbReference type="SAM" id="Phobius"/>
    </source>
</evidence>
<feature type="compositionally biased region" description="Polar residues" evidence="1">
    <location>
        <begin position="161"/>
        <end position="171"/>
    </location>
</feature>
<feature type="compositionally biased region" description="Low complexity" evidence="1">
    <location>
        <begin position="130"/>
        <end position="156"/>
    </location>
</feature>
<protein>
    <submittedName>
        <fullName evidence="3">Uncharacterized protein</fullName>
    </submittedName>
</protein>
<keyword evidence="2" id="KW-1133">Transmembrane helix</keyword>
<evidence type="ECO:0000256" key="1">
    <source>
        <dbReference type="SAM" id="MobiDB-lite"/>
    </source>
</evidence>
<evidence type="ECO:0000313" key="4">
    <source>
        <dbReference type="Proteomes" id="UP000593577"/>
    </source>
</evidence>
<keyword evidence="4" id="KW-1185">Reference proteome</keyword>
<dbReference type="Proteomes" id="UP000593577">
    <property type="component" value="Unassembled WGS sequence"/>
</dbReference>
<feature type="non-terminal residue" evidence="3">
    <location>
        <position position="1"/>
    </location>
</feature>
<feature type="transmembrane region" description="Helical" evidence="2">
    <location>
        <begin position="70"/>
        <end position="90"/>
    </location>
</feature>